<proteinExistence type="predicted"/>
<organism evidence="1 2">
    <name type="scientific">Streptomyces glaucus</name>
    <dbReference type="NCBI Taxonomy" id="284029"/>
    <lineage>
        <taxon>Bacteria</taxon>
        <taxon>Bacillati</taxon>
        <taxon>Actinomycetota</taxon>
        <taxon>Actinomycetes</taxon>
        <taxon>Kitasatosporales</taxon>
        <taxon>Streptomycetaceae</taxon>
        <taxon>Streptomyces</taxon>
    </lineage>
</organism>
<name>A0ABN3K092_9ACTN</name>
<evidence type="ECO:0000313" key="1">
    <source>
        <dbReference type="EMBL" id="GAA2445702.1"/>
    </source>
</evidence>
<comment type="caution">
    <text evidence="1">The sequence shown here is derived from an EMBL/GenBank/DDBJ whole genome shotgun (WGS) entry which is preliminary data.</text>
</comment>
<keyword evidence="2" id="KW-1185">Reference proteome</keyword>
<dbReference type="RefSeq" id="WP_344605602.1">
    <property type="nucleotide sequence ID" value="NZ_BAAATK010000027.1"/>
</dbReference>
<accession>A0ABN3K092</accession>
<gene>
    <name evidence="1" type="ORF">GCM10010421_41390</name>
</gene>
<sequence>MYEMHAGPDKSGGTLVWHVMAKQADLTLCGQKRFAGVETSDAQQAGHCTSCMALFTELMTSAQQ</sequence>
<reference evidence="1 2" key="1">
    <citation type="journal article" date="2019" name="Int. J. Syst. Evol. Microbiol.">
        <title>The Global Catalogue of Microorganisms (GCM) 10K type strain sequencing project: providing services to taxonomists for standard genome sequencing and annotation.</title>
        <authorList>
            <consortium name="The Broad Institute Genomics Platform"/>
            <consortium name="The Broad Institute Genome Sequencing Center for Infectious Disease"/>
            <person name="Wu L."/>
            <person name="Ma J."/>
        </authorList>
    </citation>
    <scope>NUCLEOTIDE SEQUENCE [LARGE SCALE GENOMIC DNA]</scope>
    <source>
        <strain evidence="1 2">JCM 6922</strain>
    </source>
</reference>
<dbReference type="Proteomes" id="UP001500460">
    <property type="component" value="Unassembled WGS sequence"/>
</dbReference>
<dbReference type="EMBL" id="BAAATK010000027">
    <property type="protein sequence ID" value="GAA2445702.1"/>
    <property type="molecule type" value="Genomic_DNA"/>
</dbReference>
<evidence type="ECO:0000313" key="2">
    <source>
        <dbReference type="Proteomes" id="UP001500460"/>
    </source>
</evidence>
<protein>
    <submittedName>
        <fullName evidence="1">Uncharacterized protein</fullName>
    </submittedName>
</protein>